<dbReference type="GO" id="GO:0051287">
    <property type="term" value="F:NAD binding"/>
    <property type="evidence" value="ECO:0007669"/>
    <property type="project" value="InterPro"/>
</dbReference>
<comment type="catalytic activity">
    <reaction evidence="10 11 12">
        <text>L-histidinol + 2 NAD(+) + H2O = L-histidine + 2 NADH + 3 H(+)</text>
        <dbReference type="Rhea" id="RHEA:20641"/>
        <dbReference type="ChEBI" id="CHEBI:15377"/>
        <dbReference type="ChEBI" id="CHEBI:15378"/>
        <dbReference type="ChEBI" id="CHEBI:57540"/>
        <dbReference type="ChEBI" id="CHEBI:57595"/>
        <dbReference type="ChEBI" id="CHEBI:57699"/>
        <dbReference type="ChEBI" id="CHEBI:57945"/>
        <dbReference type="EC" id="1.1.1.23"/>
    </reaction>
</comment>
<evidence type="ECO:0000313" key="19">
    <source>
        <dbReference type="Proteomes" id="UP000009231"/>
    </source>
</evidence>
<dbReference type="CDD" id="cd06572">
    <property type="entry name" value="Histidinol_dh"/>
    <property type="match status" value="1"/>
</dbReference>
<dbReference type="InterPro" id="IPR001692">
    <property type="entry name" value="Histidinol_DH_CS"/>
</dbReference>
<proteinExistence type="inferred from homology"/>
<evidence type="ECO:0000256" key="6">
    <source>
        <dbReference type="ARBA" id="ARBA00022723"/>
    </source>
</evidence>
<feature type="active site" description="Proton acceptor" evidence="11 13">
    <location>
        <position position="330"/>
    </location>
</feature>
<feature type="active site" description="Proton acceptor" evidence="11 13">
    <location>
        <position position="329"/>
    </location>
</feature>
<keyword evidence="9 11" id="KW-0368">Histidine biosynthesis</keyword>
<dbReference type="PANTHER" id="PTHR21256:SF2">
    <property type="entry name" value="HISTIDINE BIOSYNTHESIS TRIFUNCTIONAL PROTEIN"/>
    <property type="match status" value="1"/>
</dbReference>
<keyword evidence="11 12" id="KW-0028">Amino-acid biosynthesis</keyword>
<feature type="binding site" evidence="11 15">
    <location>
        <position position="261"/>
    </location>
    <ligand>
        <name>substrate</name>
    </ligand>
</feature>
<dbReference type="FunFam" id="3.40.50.1980:FF:000001">
    <property type="entry name" value="Histidinol dehydrogenase"/>
    <property type="match status" value="1"/>
</dbReference>
<evidence type="ECO:0000256" key="11">
    <source>
        <dbReference type="HAMAP-Rule" id="MF_01024"/>
    </source>
</evidence>
<dbReference type="PANTHER" id="PTHR21256">
    <property type="entry name" value="HISTIDINOL DEHYDROGENASE HDH"/>
    <property type="match status" value="1"/>
</dbReference>
<feature type="binding site" evidence="11 15">
    <location>
        <position position="417"/>
    </location>
    <ligand>
        <name>substrate</name>
    </ligand>
</feature>
<feature type="binding site" evidence="11 14">
    <location>
        <position position="193"/>
    </location>
    <ligand>
        <name>NAD(+)</name>
        <dbReference type="ChEBI" id="CHEBI:57540"/>
    </ligand>
</feature>
<evidence type="ECO:0000256" key="13">
    <source>
        <dbReference type="PIRSR" id="PIRSR000099-1"/>
    </source>
</evidence>
<accession>F6D261</accession>
<evidence type="ECO:0000256" key="4">
    <source>
        <dbReference type="ARBA" id="ARBA00012965"/>
    </source>
</evidence>
<dbReference type="PROSITE" id="PS00611">
    <property type="entry name" value="HISOL_DEHYDROGENASE"/>
    <property type="match status" value="1"/>
</dbReference>
<feature type="binding site" evidence="11 15">
    <location>
        <position position="264"/>
    </location>
    <ligand>
        <name>substrate</name>
    </ligand>
</feature>
<dbReference type="InterPro" id="IPR012131">
    <property type="entry name" value="Hstdl_DH"/>
</dbReference>
<comment type="cofactor">
    <cofactor evidence="11 16">
        <name>Zn(2+)</name>
        <dbReference type="ChEBI" id="CHEBI:29105"/>
    </cofactor>
    <text evidence="11 16">Binds 1 zinc ion per subunit.</text>
</comment>
<dbReference type="HOGENOM" id="CLU_006732_3_0_2"/>
<evidence type="ECO:0000256" key="15">
    <source>
        <dbReference type="PIRSR" id="PIRSR000099-3"/>
    </source>
</evidence>
<dbReference type="InterPro" id="IPR022695">
    <property type="entry name" value="Histidinol_DH_monofunct"/>
</dbReference>
<dbReference type="PRINTS" id="PR00083">
    <property type="entry name" value="HOLDHDRGNASE"/>
</dbReference>
<reference evidence="18 19" key="1">
    <citation type="journal article" date="2014" name="Int. J. Syst. Evol. Microbiol.">
        <title>Methanobacterium paludis sp. nov. and a novel strain of Methanobacterium lacus isolated from northern peatlands.</title>
        <authorList>
            <person name="Cadillo-Quiroz H."/>
            <person name="Brauer S.L."/>
            <person name="Goodson N."/>
            <person name="Yavitt J.B."/>
            <person name="Zinder S.H."/>
        </authorList>
    </citation>
    <scope>NUCLEOTIDE SEQUENCE [LARGE SCALE GENOMIC DNA]</scope>
    <source>
        <strain evidence="19">DSM 25820 / JCM 18151 / SWAN1</strain>
    </source>
</reference>
<dbReference type="Gene3D" id="3.40.50.1980">
    <property type="entry name" value="Nitrogenase molybdenum iron protein domain"/>
    <property type="match status" value="2"/>
</dbReference>
<keyword evidence="8 11" id="KW-0560">Oxidoreductase</keyword>
<feature type="binding site" evidence="11 15">
    <location>
        <position position="422"/>
    </location>
    <ligand>
        <name>substrate</name>
    </ligand>
</feature>
<evidence type="ECO:0000256" key="14">
    <source>
        <dbReference type="PIRSR" id="PIRSR000099-2"/>
    </source>
</evidence>
<evidence type="ECO:0000313" key="18">
    <source>
        <dbReference type="EMBL" id="AEG17927.1"/>
    </source>
</evidence>
<evidence type="ECO:0000256" key="1">
    <source>
        <dbReference type="ARBA" id="ARBA00003850"/>
    </source>
</evidence>
<evidence type="ECO:0000256" key="3">
    <source>
        <dbReference type="ARBA" id="ARBA00010178"/>
    </source>
</evidence>
<dbReference type="KEGG" id="mew:MSWAN_0902"/>
<name>F6D261_METPW</name>
<evidence type="ECO:0000256" key="12">
    <source>
        <dbReference type="PIRNR" id="PIRNR000099"/>
    </source>
</evidence>
<evidence type="ECO:0000256" key="9">
    <source>
        <dbReference type="ARBA" id="ARBA00023102"/>
    </source>
</evidence>
<evidence type="ECO:0000256" key="17">
    <source>
        <dbReference type="RuleBase" id="RU004175"/>
    </source>
</evidence>
<sequence>MYKNGSGTVEIINFNDNEKSKLLKRSQLDAVDVISTVQDIINDVRARRDDSLRYYTEKFDRVKLENFQVKKEEIEKSLLNVDDNIIKALKKAASNIEKFHRAQIPSEWSIEVDGGINAGQIVRPLEKVGCYIPGGRAVYPSTILMTTIPAKIAGVSRVICCTPPQPNGKVSDIILAAAHIAGIDEIYMVGGAQAIAAMAYGTDSIPKVDKIVGPGNIFVTAAKKLVYGEVDIDFPAGPSEVLIIADETANPDYIALDLMAQAEHDPNAASVLVTTSKRLAETVSAEIDDKIHNMKREEIIRESLNKYGKIIVVDSIDTASKFSNEYAPEHLLIMTEDPEGVLKDITNAGSIFLGNLTPVAAGDYGSGTNHVLPTSGCARMYSGLSAESFLKKPTVQRLSKDGILNLKDVVVSLAEYEGLYAHAESFKKRALDVEKMD</sequence>
<keyword evidence="19" id="KW-1185">Reference proteome</keyword>
<feature type="binding site" evidence="11 15">
    <location>
        <position position="330"/>
    </location>
    <ligand>
        <name>substrate</name>
    </ligand>
</feature>
<feature type="binding site" evidence="11 14">
    <location>
        <position position="216"/>
    </location>
    <ligand>
        <name>NAD(+)</name>
        <dbReference type="ChEBI" id="CHEBI:57540"/>
    </ligand>
</feature>
<dbReference type="STRING" id="868131.MSWAN_0902"/>
<feature type="binding site" evidence="11 14">
    <location>
        <position position="131"/>
    </location>
    <ligand>
        <name>NAD(+)</name>
        <dbReference type="ChEBI" id="CHEBI:57540"/>
    </ligand>
</feature>
<comment type="similarity">
    <text evidence="3 11 12 17">Belongs to the histidinol dehydrogenase family.</text>
</comment>
<dbReference type="GO" id="GO:0000105">
    <property type="term" value="P:L-histidine biosynthetic process"/>
    <property type="evidence" value="ECO:0007669"/>
    <property type="project" value="UniProtKB-UniRule"/>
</dbReference>
<evidence type="ECO:0000256" key="2">
    <source>
        <dbReference type="ARBA" id="ARBA00004940"/>
    </source>
</evidence>
<dbReference type="SUPFAM" id="SSF53720">
    <property type="entry name" value="ALDH-like"/>
    <property type="match status" value="1"/>
</dbReference>
<feature type="binding site" evidence="11 15">
    <location>
        <position position="363"/>
    </location>
    <ligand>
        <name>substrate</name>
    </ligand>
</feature>
<evidence type="ECO:0000256" key="8">
    <source>
        <dbReference type="ARBA" id="ARBA00023002"/>
    </source>
</evidence>
<evidence type="ECO:0000256" key="10">
    <source>
        <dbReference type="ARBA" id="ARBA00049489"/>
    </source>
</evidence>
<dbReference type="GO" id="GO:0008270">
    <property type="term" value="F:zinc ion binding"/>
    <property type="evidence" value="ECO:0007669"/>
    <property type="project" value="UniProtKB-UniRule"/>
</dbReference>
<dbReference type="InterPro" id="IPR016161">
    <property type="entry name" value="Ald_DH/histidinol_DH"/>
</dbReference>
<feature type="binding site" evidence="11 15">
    <location>
        <position position="239"/>
    </location>
    <ligand>
        <name>substrate</name>
    </ligand>
</feature>
<dbReference type="Pfam" id="PF00815">
    <property type="entry name" value="Histidinol_dh"/>
    <property type="match status" value="1"/>
</dbReference>
<dbReference type="AlphaFoldDB" id="F6D261"/>
<feature type="binding site" evidence="11 16">
    <location>
        <position position="261"/>
    </location>
    <ligand>
        <name>Zn(2+)</name>
        <dbReference type="ChEBI" id="CHEBI:29105"/>
    </ligand>
</feature>
<dbReference type="Proteomes" id="UP000009231">
    <property type="component" value="Chromosome"/>
</dbReference>
<dbReference type="GO" id="GO:0004399">
    <property type="term" value="F:histidinol dehydrogenase activity"/>
    <property type="evidence" value="ECO:0007669"/>
    <property type="project" value="UniProtKB-UniRule"/>
</dbReference>
<keyword evidence="11 12" id="KW-0520">NAD</keyword>
<dbReference type="Gene3D" id="1.20.5.1300">
    <property type="match status" value="1"/>
</dbReference>
<dbReference type="eggNOG" id="arCOG04352">
    <property type="taxonomic scope" value="Archaea"/>
</dbReference>
<organism evidence="18 19">
    <name type="scientific">Methanobacterium paludis (strain DSM 25820 / JCM 18151 / SWAN1)</name>
    <dbReference type="NCBI Taxonomy" id="868131"/>
    <lineage>
        <taxon>Archaea</taxon>
        <taxon>Methanobacteriati</taxon>
        <taxon>Methanobacteriota</taxon>
        <taxon>Methanomada group</taxon>
        <taxon>Methanobacteria</taxon>
        <taxon>Methanobacteriales</taxon>
        <taxon>Methanobacteriaceae</taxon>
        <taxon>Methanobacterium</taxon>
    </lineage>
</organism>
<dbReference type="EMBL" id="CP002772">
    <property type="protein sequence ID" value="AEG17927.1"/>
    <property type="molecule type" value="Genomic_DNA"/>
</dbReference>
<gene>
    <name evidence="11" type="primary">hisD</name>
    <name evidence="18" type="ordered locus">MSWAN_0902</name>
</gene>
<dbReference type="HAMAP" id="MF_01024">
    <property type="entry name" value="HisD"/>
    <property type="match status" value="1"/>
</dbReference>
<dbReference type="EC" id="1.1.1.23" evidence="4 11"/>
<dbReference type="UniPathway" id="UPA00031">
    <property type="reaction ID" value="UER00014"/>
</dbReference>
<comment type="function">
    <text evidence="1 11 12">Catalyzes the sequential NAD-dependent oxidations of L-histidinol to L-histidinaldehyde and then to L-histidine.</text>
</comment>
<dbReference type="GO" id="GO:0005737">
    <property type="term" value="C:cytoplasm"/>
    <property type="evidence" value="ECO:0007669"/>
    <property type="project" value="TreeGrafter"/>
</dbReference>
<evidence type="ECO:0000256" key="7">
    <source>
        <dbReference type="ARBA" id="ARBA00022833"/>
    </source>
</evidence>
<dbReference type="PIRSF" id="PIRSF000099">
    <property type="entry name" value="Histidinol_dh"/>
    <property type="match status" value="1"/>
</dbReference>
<feature type="binding site" evidence="11 16">
    <location>
        <position position="422"/>
    </location>
    <ligand>
        <name>Zn(2+)</name>
        <dbReference type="ChEBI" id="CHEBI:29105"/>
    </ligand>
</feature>
<keyword evidence="6 11" id="KW-0479">Metal-binding</keyword>
<comment type="pathway">
    <text evidence="2 11 12">Amino-acid biosynthesis; L-histidine biosynthesis; L-histidine from 5-phospho-alpha-D-ribose 1-diphosphate: step 9/9.</text>
</comment>
<evidence type="ECO:0000256" key="5">
    <source>
        <dbReference type="ARBA" id="ARBA00016531"/>
    </source>
</evidence>
<evidence type="ECO:0000256" key="16">
    <source>
        <dbReference type="PIRSR" id="PIRSR000099-4"/>
    </source>
</evidence>
<feature type="binding site" evidence="11 16">
    <location>
        <position position="264"/>
    </location>
    <ligand>
        <name>Zn(2+)</name>
        <dbReference type="ChEBI" id="CHEBI:29105"/>
    </ligand>
</feature>
<dbReference type="NCBIfam" id="TIGR00069">
    <property type="entry name" value="hisD"/>
    <property type="match status" value="1"/>
</dbReference>
<keyword evidence="7 11" id="KW-0862">Zinc</keyword>
<dbReference type="FunFam" id="3.40.50.1980:FF:000026">
    <property type="entry name" value="Histidinol dehydrogenase"/>
    <property type="match status" value="1"/>
</dbReference>
<feature type="binding site" evidence="11 16">
    <location>
        <position position="363"/>
    </location>
    <ligand>
        <name>Zn(2+)</name>
        <dbReference type="ChEBI" id="CHEBI:29105"/>
    </ligand>
</feature>
<protein>
    <recommendedName>
        <fullName evidence="5 11">Histidinol dehydrogenase</fullName>
        <shortName evidence="11 12">HDH</shortName>
        <ecNumber evidence="4 11">1.1.1.23</ecNumber>
    </recommendedName>
</protein>